<keyword evidence="2" id="KW-0472">Membrane</keyword>
<dbReference type="Proteomes" id="UP001151760">
    <property type="component" value="Unassembled WGS sequence"/>
</dbReference>
<feature type="domain" description="Retroviral polymerase SH3-like" evidence="5">
    <location>
        <begin position="491"/>
        <end position="533"/>
    </location>
</feature>
<feature type="transmembrane region" description="Helical" evidence="2">
    <location>
        <begin position="203"/>
        <end position="221"/>
    </location>
</feature>
<keyword evidence="7" id="KW-1185">Reference proteome</keyword>
<evidence type="ECO:0000256" key="2">
    <source>
        <dbReference type="SAM" id="Phobius"/>
    </source>
</evidence>
<dbReference type="InterPro" id="IPR025724">
    <property type="entry name" value="GAG-pre-integrase_dom"/>
</dbReference>
<evidence type="ECO:0000313" key="6">
    <source>
        <dbReference type="EMBL" id="GJS65222.1"/>
    </source>
</evidence>
<organism evidence="6 7">
    <name type="scientific">Tanacetum coccineum</name>
    <dbReference type="NCBI Taxonomy" id="301880"/>
    <lineage>
        <taxon>Eukaryota</taxon>
        <taxon>Viridiplantae</taxon>
        <taxon>Streptophyta</taxon>
        <taxon>Embryophyta</taxon>
        <taxon>Tracheophyta</taxon>
        <taxon>Spermatophyta</taxon>
        <taxon>Magnoliopsida</taxon>
        <taxon>eudicotyledons</taxon>
        <taxon>Gunneridae</taxon>
        <taxon>Pentapetalae</taxon>
        <taxon>asterids</taxon>
        <taxon>campanulids</taxon>
        <taxon>Asterales</taxon>
        <taxon>Asteraceae</taxon>
        <taxon>Asteroideae</taxon>
        <taxon>Anthemideae</taxon>
        <taxon>Anthemidinae</taxon>
        <taxon>Tanacetum</taxon>
    </lineage>
</organism>
<feature type="region of interest" description="Disordered" evidence="1">
    <location>
        <begin position="100"/>
        <end position="119"/>
    </location>
</feature>
<reference evidence="6" key="1">
    <citation type="journal article" date="2022" name="Int. J. Mol. Sci.">
        <title>Draft Genome of Tanacetum Coccineum: Genomic Comparison of Closely Related Tanacetum-Family Plants.</title>
        <authorList>
            <person name="Yamashiro T."/>
            <person name="Shiraishi A."/>
            <person name="Nakayama K."/>
            <person name="Satake H."/>
        </authorList>
    </citation>
    <scope>NUCLEOTIDE SEQUENCE</scope>
</reference>
<feature type="domain" description="GAG-pre-integrase" evidence="3">
    <location>
        <begin position="394"/>
        <end position="466"/>
    </location>
</feature>
<evidence type="ECO:0000313" key="7">
    <source>
        <dbReference type="Proteomes" id="UP001151760"/>
    </source>
</evidence>
<keyword evidence="2" id="KW-1133">Transmembrane helix</keyword>
<dbReference type="InterPro" id="IPR057670">
    <property type="entry name" value="SH3_retrovirus"/>
</dbReference>
<dbReference type="Pfam" id="PF25597">
    <property type="entry name" value="SH3_retrovirus"/>
    <property type="match status" value="1"/>
</dbReference>
<gene>
    <name evidence="6" type="ORF">Tco_0679786</name>
</gene>
<comment type="caution">
    <text evidence="6">The sequence shown here is derived from an EMBL/GenBank/DDBJ whole genome shotgun (WGS) entry which is preliminary data.</text>
</comment>
<sequence length="608" mass="68871">MLGKEPNKVYDLFLKAELGYKNPERLKKAIAAQPKMYNDELLHSAKLNIDSPDYEETLEVAEKSRLKMRNKMIQINYAKNALYAIFVPQQESSIKQKYFSIPSTSNNSSKSKEEGELPVSKMPNESKLLKIFDKMGVAIHDLRTRIDKTLLEDGHRRWMSDKSFNSVRRPKSKVMKLKNSVLKKTNDKSSSTYVWKMSSSVSIVRILFVFLVVKMCFLLSYEKCVARYALSRNSSVKRALFTTPIAATSKNLRDTSAVAKSRLSVAKIPTATNKVSSVLPLSPDSSDPAHPWIVDSGCSKHMTGNLQLLRKFVEKFMGTVRFRNDHFAAITGYGYYVIGNLTICHVYYVEGLRHNLFSVEEFCDGDLKVAFRSNTCYVWNLEGDDLLTGYGDSNLYTISISKMVASSPVCLMSRATSTKSWLWHRRLSHSNFDTINQLMSKDLVDGLLKFKYNKDHLCSTCEQGKSKKASLPLKLVPSTESKLELLHIDLKMKPKAGIGIFIAYSESSRGFCIYNRQTKKIMETIHVKFDEFTAMASECNNSELRINCMNFQDSLKDSQSVPSKTDLDNLFGPLYEEYYATSSPELLDNSTANTLDNENTSSSSPIVR</sequence>
<name>A0ABQ4XIX4_9ASTR</name>
<evidence type="ECO:0000259" key="4">
    <source>
        <dbReference type="Pfam" id="PF22936"/>
    </source>
</evidence>
<feature type="region of interest" description="Disordered" evidence="1">
    <location>
        <begin position="589"/>
        <end position="608"/>
    </location>
</feature>
<keyword evidence="2" id="KW-0812">Transmembrane</keyword>
<protein>
    <submittedName>
        <fullName evidence="6">Retrovirus-related pol polyprotein from transposon TNT 1-94</fullName>
    </submittedName>
</protein>
<dbReference type="EMBL" id="BQNB010009562">
    <property type="protein sequence ID" value="GJS65222.1"/>
    <property type="molecule type" value="Genomic_DNA"/>
</dbReference>
<dbReference type="InterPro" id="IPR054722">
    <property type="entry name" value="PolX-like_BBD"/>
</dbReference>
<dbReference type="Pfam" id="PF13976">
    <property type="entry name" value="gag_pre-integrs"/>
    <property type="match status" value="1"/>
</dbReference>
<reference evidence="6" key="2">
    <citation type="submission" date="2022-01" db="EMBL/GenBank/DDBJ databases">
        <authorList>
            <person name="Yamashiro T."/>
            <person name="Shiraishi A."/>
            <person name="Satake H."/>
            <person name="Nakayama K."/>
        </authorList>
    </citation>
    <scope>NUCLEOTIDE SEQUENCE</scope>
</reference>
<accession>A0ABQ4XIX4</accession>
<dbReference type="Pfam" id="PF22936">
    <property type="entry name" value="Pol_BBD"/>
    <property type="match status" value="1"/>
</dbReference>
<feature type="domain" description="Retrovirus-related Pol polyprotein from transposon TNT 1-94-like beta-barrel" evidence="4">
    <location>
        <begin position="292"/>
        <end position="362"/>
    </location>
</feature>
<evidence type="ECO:0000259" key="3">
    <source>
        <dbReference type="Pfam" id="PF13976"/>
    </source>
</evidence>
<evidence type="ECO:0000256" key="1">
    <source>
        <dbReference type="SAM" id="MobiDB-lite"/>
    </source>
</evidence>
<proteinExistence type="predicted"/>
<evidence type="ECO:0000259" key="5">
    <source>
        <dbReference type="Pfam" id="PF25597"/>
    </source>
</evidence>